<feature type="transmembrane region" description="Helical" evidence="1">
    <location>
        <begin position="78"/>
        <end position="99"/>
    </location>
</feature>
<evidence type="ECO:0000313" key="3">
    <source>
        <dbReference type="Proteomes" id="UP000250079"/>
    </source>
</evidence>
<accession>A0A2Z2NR16</accession>
<protein>
    <submittedName>
        <fullName evidence="2">Uncharacterized protein</fullName>
    </submittedName>
</protein>
<keyword evidence="1" id="KW-1133">Transmembrane helix</keyword>
<keyword evidence="3" id="KW-1185">Reference proteome</keyword>
<feature type="transmembrane region" description="Helical" evidence="1">
    <location>
        <begin position="111"/>
        <end position="133"/>
    </location>
</feature>
<feature type="transmembrane region" description="Helical" evidence="1">
    <location>
        <begin position="40"/>
        <end position="66"/>
    </location>
</feature>
<gene>
    <name evidence="2" type="ORF">IMCC3135_05335</name>
</gene>
<keyword evidence="1" id="KW-0812">Transmembrane</keyword>
<organism evidence="2 3">
    <name type="scientific">Granulosicoccus antarcticus IMCC3135</name>
    <dbReference type="NCBI Taxonomy" id="1192854"/>
    <lineage>
        <taxon>Bacteria</taxon>
        <taxon>Pseudomonadati</taxon>
        <taxon>Pseudomonadota</taxon>
        <taxon>Gammaproteobacteria</taxon>
        <taxon>Chromatiales</taxon>
        <taxon>Granulosicoccaceae</taxon>
        <taxon>Granulosicoccus</taxon>
    </lineage>
</organism>
<evidence type="ECO:0000256" key="1">
    <source>
        <dbReference type="SAM" id="Phobius"/>
    </source>
</evidence>
<dbReference type="KEGG" id="gai:IMCC3135_05335"/>
<dbReference type="EMBL" id="CP018632">
    <property type="protein sequence ID" value="ASJ71180.1"/>
    <property type="molecule type" value="Genomic_DNA"/>
</dbReference>
<dbReference type="AlphaFoldDB" id="A0A2Z2NR16"/>
<dbReference type="Proteomes" id="UP000250079">
    <property type="component" value="Chromosome"/>
</dbReference>
<evidence type="ECO:0000313" key="2">
    <source>
        <dbReference type="EMBL" id="ASJ71180.1"/>
    </source>
</evidence>
<keyword evidence="1" id="KW-0472">Membrane</keyword>
<proteinExistence type="predicted"/>
<name>A0A2Z2NR16_9GAMM</name>
<sequence>MVQAIIVESGDYAQSRSFSYVNVGLMSRNFLGSSPVAGPILQFSLLIVPLVMNCFYMVYSLTGWILDGRDRRNWSIEAPSVGIWVLVFILLFSGLVIAYTRWRGGSWWHPLSISSIGHVGLAILLTISVLITVKL</sequence>
<reference evidence="2 3" key="1">
    <citation type="submission" date="2016-12" db="EMBL/GenBank/DDBJ databases">
        <authorList>
            <person name="Song W.-J."/>
            <person name="Kurnit D.M."/>
        </authorList>
    </citation>
    <scope>NUCLEOTIDE SEQUENCE [LARGE SCALE GENOMIC DNA]</scope>
    <source>
        <strain evidence="2 3">IMCC3135</strain>
    </source>
</reference>